<accession>A0A5K7YPN9</accession>
<dbReference type="EMBL" id="AP021874">
    <property type="protein sequence ID" value="BBO70678.1"/>
    <property type="molecule type" value="Genomic_DNA"/>
</dbReference>
<protein>
    <recommendedName>
        <fullName evidence="3">Nucleotidyltransferase</fullName>
    </recommendedName>
</protein>
<dbReference type="AlphaFoldDB" id="A0A5K7YPN9"/>
<sequence>MIEILKQLGLFMTTISHSLIGKLDSNIINFLSALNEIANNLEIPFFVVGATARDILLQHAHDLPSTRATIDLDIGVSVSDWNRFQALKDELLNSNLFTASKETHRLLYKESFPVDIVPFGKISSDDGSISWPPEYDFEMSVVGFQDCYQHAISVLIRENPDCVVKVASLAGLVILKIVSWDDNVERRGKDAADLYFIIRNYIEAGNMERFFEEQDDILQKEASDYDLASARFLGRDIVKMASPATKTKLINILKREAASEQGHKIAMNVLSQDSMRRESYDRVVEYFNALLRGILD</sequence>
<dbReference type="OrthoDB" id="114489at2"/>
<dbReference type="Gene3D" id="3.30.460.10">
    <property type="entry name" value="Beta Polymerase, domain 2"/>
    <property type="match status" value="1"/>
</dbReference>
<organism evidence="1 2">
    <name type="scientific">Desulfosarcina alkanivorans</name>
    <dbReference type="NCBI Taxonomy" id="571177"/>
    <lineage>
        <taxon>Bacteria</taxon>
        <taxon>Pseudomonadati</taxon>
        <taxon>Thermodesulfobacteriota</taxon>
        <taxon>Desulfobacteria</taxon>
        <taxon>Desulfobacterales</taxon>
        <taxon>Desulfosarcinaceae</taxon>
        <taxon>Desulfosarcina</taxon>
    </lineage>
</organism>
<dbReference type="KEGG" id="dalk:DSCA_46080"/>
<evidence type="ECO:0008006" key="3">
    <source>
        <dbReference type="Google" id="ProtNLM"/>
    </source>
</evidence>
<dbReference type="Pfam" id="PF08843">
    <property type="entry name" value="AbiEii"/>
    <property type="match status" value="1"/>
</dbReference>
<dbReference type="InterPro" id="IPR043519">
    <property type="entry name" value="NT_sf"/>
</dbReference>
<dbReference type="RefSeq" id="WP_155318609.1">
    <property type="nucleotide sequence ID" value="NZ_AP021874.1"/>
</dbReference>
<proteinExistence type="predicted"/>
<evidence type="ECO:0000313" key="1">
    <source>
        <dbReference type="EMBL" id="BBO70678.1"/>
    </source>
</evidence>
<name>A0A5K7YPN9_9BACT</name>
<dbReference type="InterPro" id="IPR014942">
    <property type="entry name" value="AbiEii"/>
</dbReference>
<gene>
    <name evidence="1" type="ORF">DSCA_46080</name>
</gene>
<dbReference type="Proteomes" id="UP000427906">
    <property type="component" value="Chromosome"/>
</dbReference>
<evidence type="ECO:0000313" key="2">
    <source>
        <dbReference type="Proteomes" id="UP000427906"/>
    </source>
</evidence>
<reference evidence="1 2" key="1">
    <citation type="submission" date="2019-11" db="EMBL/GenBank/DDBJ databases">
        <title>Comparative genomics of hydrocarbon-degrading Desulfosarcina strains.</title>
        <authorList>
            <person name="Watanabe M."/>
            <person name="Kojima H."/>
            <person name="Fukui M."/>
        </authorList>
    </citation>
    <scope>NUCLEOTIDE SEQUENCE [LARGE SCALE GENOMIC DNA]</scope>
    <source>
        <strain evidence="1 2">PL12</strain>
    </source>
</reference>
<keyword evidence="2" id="KW-1185">Reference proteome</keyword>